<comment type="caution">
    <text evidence="1">The sequence shown here is derived from an EMBL/GenBank/DDBJ whole genome shotgun (WGS) entry which is preliminary data.</text>
</comment>
<keyword evidence="2" id="KW-1185">Reference proteome</keyword>
<accession>A0A8S1QK95</accession>
<evidence type="ECO:0000313" key="1">
    <source>
        <dbReference type="EMBL" id="CAD8114825.1"/>
    </source>
</evidence>
<dbReference type="Proteomes" id="UP000692954">
    <property type="component" value="Unassembled WGS sequence"/>
</dbReference>
<sequence length="482" mass="57329">MRYFFFGKDFIYHYDPIIPIIEITNTLNPISSIDGYEFTSISSNCTHFATLTTKNQLIIYEWKNFQMLEYGYIFNINTDFNCYNINLYTEYNILLDCYAYNHFYLVAFMNSTFNIVYSIRANEPNSSKIYRIYNDQKLFIIYAQYYQNYSILTLFTSQYENLTTTKMNLQNLVFLRENPYIYILLRRILLQFYITQNNTFNENYKFTFPKQLDNIQVYYDYQAPCDQIEVLSYDTQKGKFNVFTMSGCQSGLTENSNGFSYSSKKLEHVIQFFFNNQFGLFQSEDFLLLYSQGVLIGSILFEEGTQIFFNPYNNYLFVFELTIAVYQLEIPSLQINLTDQQQVGNTYDITIFAQHLRENINGTCELQMSITILDQNDTNIYAQIQLSGDLNFPMYRISEAQKNISFQEDFSGNLLSYYVNLDNELFGSFIQKTYQQLFEFQDYWPNFCIHFMQEKGYTQLEFKTNQYQSLINCIILNLLILT</sequence>
<organism evidence="1 2">
    <name type="scientific">Paramecium sonneborni</name>
    <dbReference type="NCBI Taxonomy" id="65129"/>
    <lineage>
        <taxon>Eukaryota</taxon>
        <taxon>Sar</taxon>
        <taxon>Alveolata</taxon>
        <taxon>Ciliophora</taxon>
        <taxon>Intramacronucleata</taxon>
        <taxon>Oligohymenophorea</taxon>
        <taxon>Peniculida</taxon>
        <taxon>Parameciidae</taxon>
        <taxon>Paramecium</taxon>
    </lineage>
</organism>
<dbReference type="EMBL" id="CAJJDN010000106">
    <property type="protein sequence ID" value="CAD8114825.1"/>
    <property type="molecule type" value="Genomic_DNA"/>
</dbReference>
<proteinExistence type="predicted"/>
<gene>
    <name evidence="1" type="ORF">PSON_ATCC_30995.1.T1060213</name>
</gene>
<dbReference type="AlphaFoldDB" id="A0A8S1QK95"/>
<dbReference type="OrthoDB" id="321917at2759"/>
<protein>
    <submittedName>
        <fullName evidence="1">Uncharacterized protein</fullName>
    </submittedName>
</protein>
<name>A0A8S1QK95_9CILI</name>
<evidence type="ECO:0000313" key="2">
    <source>
        <dbReference type="Proteomes" id="UP000692954"/>
    </source>
</evidence>
<reference evidence="1" key="1">
    <citation type="submission" date="2021-01" db="EMBL/GenBank/DDBJ databases">
        <authorList>
            <consortium name="Genoscope - CEA"/>
            <person name="William W."/>
        </authorList>
    </citation>
    <scope>NUCLEOTIDE SEQUENCE</scope>
</reference>